<dbReference type="AlphaFoldDB" id="A0A0R3TT04"/>
<dbReference type="WBParaSite" id="HNAJ_0001081501-mRNA-1">
    <property type="protein sequence ID" value="HNAJ_0001081501-mRNA-1"/>
    <property type="gene ID" value="HNAJ_0001081501"/>
</dbReference>
<reference evidence="2" key="1">
    <citation type="submission" date="2017-02" db="UniProtKB">
        <authorList>
            <consortium name="WormBaseParasite"/>
        </authorList>
    </citation>
    <scope>IDENTIFICATION</scope>
</reference>
<protein>
    <submittedName>
        <fullName evidence="2">Pecanex-like protein</fullName>
    </submittedName>
</protein>
<evidence type="ECO:0000313" key="2">
    <source>
        <dbReference type="WBParaSite" id="HNAJ_0001081501-mRNA-1"/>
    </source>
</evidence>
<evidence type="ECO:0000256" key="1">
    <source>
        <dbReference type="SAM" id="MobiDB-lite"/>
    </source>
</evidence>
<sequence>LAIGYINFLQNLVNSDEHLESSTKNDGTGKENDSQEKQKSNFPSPFQRFADTTATANKGSTRNSSSTADCVNQSRCQTVRKVILQHLVRLSEPTNTHNQATSNADLIIRPGQIWRRVAESPAPENISIETGFSTEDSFTIGYSITWHRRRNTFETPLLYQNRRKIVSTKLWIPQRD</sequence>
<feature type="compositionally biased region" description="Basic and acidic residues" evidence="1">
    <location>
        <begin position="18"/>
        <end position="39"/>
    </location>
</feature>
<proteinExistence type="predicted"/>
<feature type="region of interest" description="Disordered" evidence="1">
    <location>
        <begin position="18"/>
        <end position="49"/>
    </location>
</feature>
<feature type="compositionally biased region" description="Polar residues" evidence="1">
    <location>
        <begin position="40"/>
        <end position="49"/>
    </location>
</feature>
<dbReference type="STRING" id="102285.A0A0R3TT04"/>
<accession>A0A0R3TT04</accession>
<name>A0A0R3TT04_RODNA</name>
<organism evidence="2">
    <name type="scientific">Rodentolepis nana</name>
    <name type="common">Dwarf tapeworm</name>
    <name type="synonym">Hymenolepis nana</name>
    <dbReference type="NCBI Taxonomy" id="102285"/>
    <lineage>
        <taxon>Eukaryota</taxon>
        <taxon>Metazoa</taxon>
        <taxon>Spiralia</taxon>
        <taxon>Lophotrochozoa</taxon>
        <taxon>Platyhelminthes</taxon>
        <taxon>Cestoda</taxon>
        <taxon>Eucestoda</taxon>
        <taxon>Cyclophyllidea</taxon>
        <taxon>Hymenolepididae</taxon>
        <taxon>Rodentolepis</taxon>
    </lineage>
</organism>